<dbReference type="Proteomes" id="UP000557717">
    <property type="component" value="Unassembled WGS sequence"/>
</dbReference>
<dbReference type="EMBL" id="JACHFD010000011">
    <property type="protein sequence ID" value="MBB5352183.1"/>
    <property type="molecule type" value="Genomic_DNA"/>
</dbReference>
<proteinExistence type="predicted"/>
<evidence type="ECO:0000313" key="3">
    <source>
        <dbReference type="EMBL" id="MBB5352183.1"/>
    </source>
</evidence>
<gene>
    <name evidence="3" type="ORF">HNR46_002426</name>
</gene>
<protein>
    <submittedName>
        <fullName evidence="3">Uncharacterized protein</fullName>
    </submittedName>
</protein>
<evidence type="ECO:0000256" key="1">
    <source>
        <dbReference type="SAM" id="MobiDB-lite"/>
    </source>
</evidence>
<reference evidence="3 4" key="1">
    <citation type="submission" date="2020-08" db="EMBL/GenBank/DDBJ databases">
        <title>Genomic Encyclopedia of Type Strains, Phase IV (KMG-IV): sequencing the most valuable type-strain genomes for metagenomic binning, comparative biology and taxonomic classification.</title>
        <authorList>
            <person name="Goeker M."/>
        </authorList>
    </citation>
    <scope>NUCLEOTIDE SEQUENCE [LARGE SCALE GENOMIC DNA]</scope>
    <source>
        <strain evidence="3 4">YC6886</strain>
    </source>
</reference>
<comment type="caution">
    <text evidence="3">The sequence shown here is derived from an EMBL/GenBank/DDBJ whole genome shotgun (WGS) entry which is preliminary data.</text>
</comment>
<dbReference type="AlphaFoldDB" id="A0A840V3T1"/>
<name>A0A840V3T1_9BACT</name>
<accession>A0A840V3T1</accession>
<keyword evidence="2" id="KW-0472">Membrane</keyword>
<dbReference type="RefSeq" id="WP_184019000.1">
    <property type="nucleotide sequence ID" value="NZ_JACHFD010000011.1"/>
</dbReference>
<keyword evidence="2" id="KW-0812">Transmembrane</keyword>
<feature type="region of interest" description="Disordered" evidence="1">
    <location>
        <begin position="1"/>
        <end position="21"/>
    </location>
</feature>
<evidence type="ECO:0000313" key="4">
    <source>
        <dbReference type="Proteomes" id="UP000557717"/>
    </source>
</evidence>
<keyword evidence="4" id="KW-1185">Reference proteome</keyword>
<organism evidence="3 4">
    <name type="scientific">Haloferula luteola</name>
    <dbReference type="NCBI Taxonomy" id="595692"/>
    <lineage>
        <taxon>Bacteria</taxon>
        <taxon>Pseudomonadati</taxon>
        <taxon>Verrucomicrobiota</taxon>
        <taxon>Verrucomicrobiia</taxon>
        <taxon>Verrucomicrobiales</taxon>
        <taxon>Verrucomicrobiaceae</taxon>
        <taxon>Haloferula</taxon>
    </lineage>
</organism>
<sequence length="367" mass="42077">MSDRKPHRDVELRLVEEDSEESEEVLRLEGNKAVKVDSAPMPKLSPKVTRLEREGEGAARREKEPDVSVLLEDGRVEMDPEAEWKEAEGRKSAVPHGWFVAIFILLATAIGVSVFFLRRPAGEQETEIARHAAMEKIAEDKEADKEAAAFVAKIRQLVTDFVAADSADDWLPLIREPERVAPLVHDWVSRYPIQTPPMSFFGGVSPVMQRGKHVFWRVEYIDQQEVTRTLLVDADPDGQVKVDWETFVCYQPMEWEDFIEKRPENDGMDFRIYLEPDLGNLYAFEFQNEEEWSGYLLTTRDSSDYLIGYVKRGEPLDQFFRQMIVANQGMKVALVLRLRVPENAGSIRGVYIDRLVSDNWVISTDPS</sequence>
<keyword evidence="2" id="KW-1133">Transmembrane helix</keyword>
<feature type="transmembrane region" description="Helical" evidence="2">
    <location>
        <begin position="98"/>
        <end position="117"/>
    </location>
</feature>
<evidence type="ECO:0000256" key="2">
    <source>
        <dbReference type="SAM" id="Phobius"/>
    </source>
</evidence>
<feature type="compositionally biased region" description="Basic and acidic residues" evidence="1">
    <location>
        <begin position="49"/>
        <end position="65"/>
    </location>
</feature>
<feature type="compositionally biased region" description="Basic and acidic residues" evidence="1">
    <location>
        <begin position="1"/>
        <end position="16"/>
    </location>
</feature>
<feature type="region of interest" description="Disordered" evidence="1">
    <location>
        <begin position="37"/>
        <end position="65"/>
    </location>
</feature>